<evidence type="ECO:0008006" key="3">
    <source>
        <dbReference type="Google" id="ProtNLM"/>
    </source>
</evidence>
<protein>
    <recommendedName>
        <fullName evidence="3">Antitoxin</fullName>
    </recommendedName>
</protein>
<reference evidence="1 2" key="1">
    <citation type="submission" date="2021-08" db="EMBL/GenBank/DDBJ databases">
        <title>Streptomyces sp. PTM05 isolated from lichen.</title>
        <authorList>
            <person name="Somphong A."/>
            <person name="Phongsopitanun W."/>
            <person name="Tanasupawat S."/>
        </authorList>
    </citation>
    <scope>NUCLEOTIDE SEQUENCE [LARGE SCALE GENOMIC DNA]</scope>
    <source>
        <strain evidence="1 2">Ptm05</strain>
    </source>
</reference>
<proteinExistence type="predicted"/>
<name>A0ABS7R2I6_9ACTN</name>
<dbReference type="RefSeq" id="WP_222981483.1">
    <property type="nucleotide sequence ID" value="NZ_JAINVZ010000028.1"/>
</dbReference>
<keyword evidence="2" id="KW-1185">Reference proteome</keyword>
<evidence type="ECO:0000313" key="1">
    <source>
        <dbReference type="EMBL" id="MBY8888765.1"/>
    </source>
</evidence>
<dbReference type="EMBL" id="JAINVZ010000028">
    <property type="protein sequence ID" value="MBY8888765.1"/>
    <property type="molecule type" value="Genomic_DNA"/>
</dbReference>
<accession>A0ABS7R2I6</accession>
<organism evidence="1 2">
    <name type="scientific">Streptantibioticus parmotrematis</name>
    <dbReference type="NCBI Taxonomy" id="2873249"/>
    <lineage>
        <taxon>Bacteria</taxon>
        <taxon>Bacillati</taxon>
        <taxon>Actinomycetota</taxon>
        <taxon>Actinomycetes</taxon>
        <taxon>Kitasatosporales</taxon>
        <taxon>Streptomycetaceae</taxon>
        <taxon>Streptantibioticus</taxon>
    </lineage>
</organism>
<dbReference type="Proteomes" id="UP001198565">
    <property type="component" value="Unassembled WGS sequence"/>
</dbReference>
<gene>
    <name evidence="1" type="ORF">K7472_28545</name>
</gene>
<evidence type="ECO:0000313" key="2">
    <source>
        <dbReference type="Proteomes" id="UP001198565"/>
    </source>
</evidence>
<comment type="caution">
    <text evidence="1">The sequence shown here is derived from an EMBL/GenBank/DDBJ whole genome shotgun (WGS) entry which is preliminary data.</text>
</comment>
<sequence length="92" mass="9406">MAGFLDRAKEAAQRGLDVGKEKVEEVQNARTGQDLLRKLGAAYYAEQRGSGGHEAVASALTALESHISAHGDAFLHGGPQTWGSGTGGGTGA</sequence>